<feature type="transmembrane region" description="Helical" evidence="6">
    <location>
        <begin position="230"/>
        <end position="250"/>
    </location>
</feature>
<feature type="transmembrane region" description="Helical" evidence="6">
    <location>
        <begin position="12"/>
        <end position="31"/>
    </location>
</feature>
<dbReference type="GO" id="GO:0005886">
    <property type="term" value="C:plasma membrane"/>
    <property type="evidence" value="ECO:0007669"/>
    <property type="project" value="UniProtKB-SubCell"/>
</dbReference>
<feature type="transmembrane region" description="Helical" evidence="6">
    <location>
        <begin position="51"/>
        <end position="71"/>
    </location>
</feature>
<evidence type="ECO:0000256" key="6">
    <source>
        <dbReference type="SAM" id="Phobius"/>
    </source>
</evidence>
<feature type="transmembrane region" description="Helical" evidence="6">
    <location>
        <begin position="389"/>
        <end position="409"/>
    </location>
</feature>
<dbReference type="PANTHER" id="PTHR30250:SF24">
    <property type="entry name" value="STAGE V SPORULATION PROTEIN B"/>
    <property type="match status" value="1"/>
</dbReference>
<dbReference type="InterPro" id="IPR024923">
    <property type="entry name" value="PG_synth_SpoVB"/>
</dbReference>
<feature type="transmembrane region" description="Helical" evidence="6">
    <location>
        <begin position="166"/>
        <end position="183"/>
    </location>
</feature>
<reference evidence="7 8" key="1">
    <citation type="submission" date="2016-11" db="EMBL/GenBank/DDBJ databases">
        <authorList>
            <person name="Jaros S."/>
            <person name="Januszkiewicz K."/>
            <person name="Wedrychowicz H."/>
        </authorList>
    </citation>
    <scope>NUCLEOTIDE SEQUENCE [LARGE SCALE GENOMIC DNA]</scope>
    <source>
        <strain evidence="7 8">DSM 17918</strain>
    </source>
</reference>
<name>A0A1M4VME7_9THEO</name>
<dbReference type="AlphaFoldDB" id="A0A1M4VME7"/>
<keyword evidence="4 6" id="KW-1133">Transmembrane helix</keyword>
<feature type="transmembrane region" description="Helical" evidence="6">
    <location>
        <begin position="189"/>
        <end position="209"/>
    </location>
</feature>
<dbReference type="Proteomes" id="UP000184088">
    <property type="component" value="Unassembled WGS sequence"/>
</dbReference>
<dbReference type="InterPro" id="IPR014249">
    <property type="entry name" value="Spore_V_B"/>
</dbReference>
<evidence type="ECO:0000256" key="4">
    <source>
        <dbReference type="ARBA" id="ARBA00022989"/>
    </source>
</evidence>
<comment type="subcellular location">
    <subcellularLocation>
        <location evidence="1">Cell membrane</location>
        <topology evidence="1">Multi-pass membrane protein</topology>
    </subcellularLocation>
</comment>
<keyword evidence="8" id="KW-1185">Reference proteome</keyword>
<feature type="transmembrane region" description="Helical" evidence="6">
    <location>
        <begin position="92"/>
        <end position="116"/>
    </location>
</feature>
<feature type="transmembrane region" description="Helical" evidence="6">
    <location>
        <begin position="446"/>
        <end position="470"/>
    </location>
</feature>
<dbReference type="STRING" id="1121256.SAMN02746089_00665"/>
<dbReference type="EMBL" id="FQVH01000004">
    <property type="protein sequence ID" value="SHE70025.1"/>
    <property type="molecule type" value="Genomic_DNA"/>
</dbReference>
<dbReference type="PANTHER" id="PTHR30250">
    <property type="entry name" value="PST FAMILY PREDICTED COLANIC ACID TRANSPORTER"/>
    <property type="match status" value="1"/>
</dbReference>
<evidence type="ECO:0000256" key="1">
    <source>
        <dbReference type="ARBA" id="ARBA00004651"/>
    </source>
</evidence>
<accession>A0A1M4VME7</accession>
<feature type="transmembrane region" description="Helical" evidence="6">
    <location>
        <begin position="415"/>
        <end position="434"/>
    </location>
</feature>
<proteinExistence type="predicted"/>
<gene>
    <name evidence="7" type="ORF">SAMN02746089_00665</name>
</gene>
<dbReference type="NCBIfam" id="TIGR02900">
    <property type="entry name" value="spore_V_B"/>
    <property type="match status" value="1"/>
</dbReference>
<dbReference type="RefSeq" id="WP_073341750.1">
    <property type="nucleotide sequence ID" value="NZ_FQVH01000004.1"/>
</dbReference>
<dbReference type="InterPro" id="IPR050833">
    <property type="entry name" value="Poly_Biosynth_Transport"/>
</dbReference>
<keyword evidence="5 6" id="KW-0472">Membrane</keyword>
<feature type="transmembrane region" description="Helical" evidence="6">
    <location>
        <begin position="476"/>
        <end position="500"/>
    </location>
</feature>
<feature type="transmembrane region" description="Helical" evidence="6">
    <location>
        <begin position="324"/>
        <end position="344"/>
    </location>
</feature>
<evidence type="ECO:0000313" key="8">
    <source>
        <dbReference type="Proteomes" id="UP000184088"/>
    </source>
</evidence>
<organism evidence="7 8">
    <name type="scientific">Caldanaerobius fijiensis DSM 17918</name>
    <dbReference type="NCBI Taxonomy" id="1121256"/>
    <lineage>
        <taxon>Bacteria</taxon>
        <taxon>Bacillati</taxon>
        <taxon>Bacillota</taxon>
        <taxon>Clostridia</taxon>
        <taxon>Thermoanaerobacterales</taxon>
        <taxon>Thermoanaerobacteraceae</taxon>
        <taxon>Caldanaerobius</taxon>
    </lineage>
</organism>
<keyword evidence="2" id="KW-1003">Cell membrane</keyword>
<protein>
    <submittedName>
        <fullName evidence="7">Stage V sporulation protein B</fullName>
    </submittedName>
</protein>
<evidence type="ECO:0000313" key="7">
    <source>
        <dbReference type="EMBL" id="SHE70025.1"/>
    </source>
</evidence>
<dbReference type="OrthoDB" id="9775950at2"/>
<evidence type="ECO:0000256" key="5">
    <source>
        <dbReference type="ARBA" id="ARBA00023136"/>
    </source>
</evidence>
<feature type="transmembrane region" description="Helical" evidence="6">
    <location>
        <begin position="356"/>
        <end position="377"/>
    </location>
</feature>
<feature type="transmembrane region" description="Helical" evidence="6">
    <location>
        <begin position="283"/>
        <end position="303"/>
    </location>
</feature>
<evidence type="ECO:0000256" key="3">
    <source>
        <dbReference type="ARBA" id="ARBA00022692"/>
    </source>
</evidence>
<feature type="transmembrane region" description="Helical" evidence="6">
    <location>
        <begin position="122"/>
        <end position="145"/>
    </location>
</feature>
<evidence type="ECO:0000256" key="2">
    <source>
        <dbReference type="ARBA" id="ARBA00022475"/>
    </source>
</evidence>
<dbReference type="InterPro" id="IPR002797">
    <property type="entry name" value="Polysacc_synth"/>
</dbReference>
<dbReference type="Pfam" id="PF01943">
    <property type="entry name" value="Polysacc_synt"/>
    <property type="match status" value="1"/>
</dbReference>
<sequence length="512" mass="56993">MVKKKTFIQGAFILTIANLITRVIGFVYRIILSNLIGAEGMGIYQLTFPIYILSLSLVTGGFSVAVSSLVSRESTHNNNECSFKIVNTALKITISLSIAISIFLLLSAKWFSLYILKDSRTFASLLIFAPAIFIIATSSIIRGFFEGMQDVTPNAIANILEQLSRVIIVLGLLYFLNGIDISYSASSAIAMFGNIIGEISGFFYLSYAFHREKKIYSNTNLKTTSYFGDIIAISIPLTVNRVIINALSAVDNILIPQRLSVAGLNSSQAISIYGELTGMAMPLIFFPSIITNSLAVTLIPAVSEAHSNKNYNLIERRVREAIDVSLIIGFLTMTIFLALPEPIARMLYPAGHVGQMLFWLSFTIVPIFLNQVFASILNGLNLQVITFRNSFIASCMRLYFTYILVAMPYLKINGYIIGIIISYTILNILDYTSLKKHTNISIGCNSFIYPCIAAFFTYFAFKYSFVYFFLAGINKVTGLLISLAFGCSLYILILMYFRVITINAIKKMFRIK</sequence>
<keyword evidence="3 6" id="KW-0812">Transmembrane</keyword>
<dbReference type="PIRSF" id="PIRSF038958">
    <property type="entry name" value="PG_synth_SpoVB"/>
    <property type="match status" value="1"/>
</dbReference>
<dbReference type="CDD" id="cd13124">
    <property type="entry name" value="MATE_SpoVB_like"/>
    <property type="match status" value="1"/>
</dbReference>